<dbReference type="AlphaFoldDB" id="A0A815MBE0"/>
<feature type="domain" description="Tetratricopeptide repeat protein 7 N-terminal" evidence="1">
    <location>
        <begin position="267"/>
        <end position="336"/>
    </location>
</feature>
<feature type="domain" description="Tetratricopeptide repeat protein 7 N-terminal" evidence="1">
    <location>
        <begin position="4"/>
        <end position="257"/>
    </location>
</feature>
<dbReference type="EMBL" id="CAJNOQ010018181">
    <property type="protein sequence ID" value="CAF1421054.1"/>
    <property type="molecule type" value="Genomic_DNA"/>
</dbReference>
<dbReference type="GO" id="GO:0046854">
    <property type="term" value="P:phosphatidylinositol phosphate biosynthetic process"/>
    <property type="evidence" value="ECO:0007669"/>
    <property type="project" value="TreeGrafter"/>
</dbReference>
<keyword evidence="4" id="KW-1185">Reference proteome</keyword>
<dbReference type="Proteomes" id="UP000681722">
    <property type="component" value="Unassembled WGS sequence"/>
</dbReference>
<evidence type="ECO:0000313" key="4">
    <source>
        <dbReference type="Proteomes" id="UP000663829"/>
    </source>
</evidence>
<gene>
    <name evidence="2" type="ORF">GPM918_LOCUS33722</name>
    <name evidence="3" type="ORF">SRO942_LOCUS34410</name>
</gene>
<evidence type="ECO:0000313" key="3">
    <source>
        <dbReference type="EMBL" id="CAF4304234.1"/>
    </source>
</evidence>
<accession>A0A815MBE0</accession>
<dbReference type="GO" id="GO:0072659">
    <property type="term" value="P:protein localization to plasma membrane"/>
    <property type="evidence" value="ECO:0007669"/>
    <property type="project" value="TreeGrafter"/>
</dbReference>
<dbReference type="PANTHER" id="PTHR23083:SF464">
    <property type="entry name" value="TETRATRICOPEPTIDE REPEAT DOMAIN 7, ISOFORM A"/>
    <property type="match status" value="1"/>
</dbReference>
<sequence length="349" mass="40620">MTSSINRHRIDSEIEKYRIELNWTKIQDKIKQIKINEYTKFLDGEAQLELYLQQHSLIDDKNIQQAREQLRTVERTLNEANSDKKNPFDVQCLLSKLFYSQARYDDCNSSIAKALINVPKDTKDNPNRSSLLLAELFSLKGLLVEKTAPTLDKSTLNEIIQYFENSVKLSQKYYTDVEKSHHYSSENLDIENPLIELAFQRVPLLQAKNGNLSTAIEIFRSYIQNVHIKSLETMRQTLIKQFAQLLIKCVCKANYSPIKQEQMGDHKHSMYIPRDSNEETILLLLLAETSALNEAVLDWQPQYEEQRERSHHQAYTILALLAIFLARKQAYNLIADLFIGTNRLKIRLV</sequence>
<evidence type="ECO:0000259" key="1">
    <source>
        <dbReference type="Pfam" id="PF19440"/>
    </source>
</evidence>
<proteinExistence type="predicted"/>
<organism evidence="2 4">
    <name type="scientific">Didymodactylos carnosus</name>
    <dbReference type="NCBI Taxonomy" id="1234261"/>
    <lineage>
        <taxon>Eukaryota</taxon>
        <taxon>Metazoa</taxon>
        <taxon>Spiralia</taxon>
        <taxon>Gnathifera</taxon>
        <taxon>Rotifera</taxon>
        <taxon>Eurotatoria</taxon>
        <taxon>Bdelloidea</taxon>
        <taxon>Philodinida</taxon>
        <taxon>Philodinidae</taxon>
        <taxon>Didymodactylos</taxon>
    </lineage>
</organism>
<dbReference type="InterPro" id="IPR051722">
    <property type="entry name" value="Endocytosis_PI4K-reg_protein"/>
</dbReference>
<protein>
    <recommendedName>
        <fullName evidence="1">Tetratricopeptide repeat protein 7 N-terminal domain-containing protein</fullName>
    </recommendedName>
</protein>
<name>A0A815MBE0_9BILA</name>
<dbReference type="InterPro" id="IPR045819">
    <property type="entry name" value="TTC7_N"/>
</dbReference>
<dbReference type="Pfam" id="PF19440">
    <property type="entry name" value="TTC7_N"/>
    <property type="match status" value="2"/>
</dbReference>
<comment type="caution">
    <text evidence="2">The sequence shown here is derived from an EMBL/GenBank/DDBJ whole genome shotgun (WGS) entry which is preliminary data.</text>
</comment>
<dbReference type="OrthoDB" id="29013at2759"/>
<dbReference type="PANTHER" id="PTHR23083">
    <property type="entry name" value="TETRATRICOPEPTIDE REPEAT PROTEIN, TPR"/>
    <property type="match status" value="1"/>
</dbReference>
<dbReference type="EMBL" id="CAJOBC010083609">
    <property type="protein sequence ID" value="CAF4304234.1"/>
    <property type="molecule type" value="Genomic_DNA"/>
</dbReference>
<evidence type="ECO:0000313" key="2">
    <source>
        <dbReference type="EMBL" id="CAF1421054.1"/>
    </source>
</evidence>
<dbReference type="GO" id="GO:0005886">
    <property type="term" value="C:plasma membrane"/>
    <property type="evidence" value="ECO:0007669"/>
    <property type="project" value="TreeGrafter"/>
</dbReference>
<reference evidence="2" key="1">
    <citation type="submission" date="2021-02" db="EMBL/GenBank/DDBJ databases">
        <authorList>
            <person name="Nowell W R."/>
        </authorList>
    </citation>
    <scope>NUCLEOTIDE SEQUENCE</scope>
</reference>
<dbReference type="Proteomes" id="UP000663829">
    <property type="component" value="Unassembled WGS sequence"/>
</dbReference>